<evidence type="ECO:0000313" key="2">
    <source>
        <dbReference type="Proteomes" id="UP000240904"/>
    </source>
</evidence>
<accession>A0A2T3MSH0</accession>
<dbReference type="Proteomes" id="UP000240904">
    <property type="component" value="Unassembled WGS sequence"/>
</dbReference>
<dbReference type="OrthoDB" id="5823330at2"/>
<gene>
    <name evidence="1" type="ORF">C9I89_20870</name>
</gene>
<comment type="caution">
    <text evidence="1">The sequence shown here is derived from an EMBL/GenBank/DDBJ whole genome shotgun (WGS) entry which is preliminary data.</text>
</comment>
<sequence length="65" mass="7191">MLKYIVTVLFGICIGIYIGVAYKDQIVDAINSSPREQILDLFEGVKGQVSDTADELAEKLEELQS</sequence>
<evidence type="ECO:0008006" key="3">
    <source>
        <dbReference type="Google" id="ProtNLM"/>
    </source>
</evidence>
<protein>
    <recommendedName>
        <fullName evidence="3">YtxH domain-containing protein</fullName>
    </recommendedName>
</protein>
<keyword evidence="2" id="KW-1185">Reference proteome</keyword>
<proteinExistence type="predicted"/>
<organism evidence="1 2">
    <name type="scientific">Photobacterium lipolyticum</name>
    <dbReference type="NCBI Taxonomy" id="266810"/>
    <lineage>
        <taxon>Bacteria</taxon>
        <taxon>Pseudomonadati</taxon>
        <taxon>Pseudomonadota</taxon>
        <taxon>Gammaproteobacteria</taxon>
        <taxon>Vibrionales</taxon>
        <taxon>Vibrionaceae</taxon>
        <taxon>Photobacterium</taxon>
    </lineage>
</organism>
<dbReference type="RefSeq" id="WP_107285260.1">
    <property type="nucleotide sequence ID" value="NZ_PYMC01000024.1"/>
</dbReference>
<dbReference type="EMBL" id="PYMC01000024">
    <property type="protein sequence ID" value="PSW00664.1"/>
    <property type="molecule type" value="Genomic_DNA"/>
</dbReference>
<name>A0A2T3MSH0_9GAMM</name>
<dbReference type="AlphaFoldDB" id="A0A2T3MSH0"/>
<evidence type="ECO:0000313" key="1">
    <source>
        <dbReference type="EMBL" id="PSW00664.1"/>
    </source>
</evidence>
<reference evidence="1 2" key="1">
    <citation type="submission" date="2018-03" db="EMBL/GenBank/DDBJ databases">
        <title>Whole genome sequencing of Histamine producing bacteria.</title>
        <authorList>
            <person name="Butler K."/>
        </authorList>
    </citation>
    <scope>NUCLEOTIDE SEQUENCE [LARGE SCALE GENOMIC DNA]</scope>
    <source>
        <strain evidence="1 2">DSM 16190</strain>
    </source>
</reference>